<protein>
    <submittedName>
        <fullName evidence="1">Uncharacterized protein</fullName>
    </submittedName>
</protein>
<sequence>MNGEVNGSCAHSVVRLMEQQTPEGHTLKWHACEHCRMGFMPLAAHNGLTAEMRAKLGAAEYALRFYADPVRYRGSNQRAEGPDPYTPTSSVYLTDVLRDNGALARSIIGNDGRAKA</sequence>
<accession>A0A6J5LBT7</accession>
<dbReference type="EMBL" id="LR796238">
    <property type="protein sequence ID" value="CAB4130380.1"/>
    <property type="molecule type" value="Genomic_DNA"/>
</dbReference>
<organism evidence="1">
    <name type="scientific">uncultured Caudovirales phage</name>
    <dbReference type="NCBI Taxonomy" id="2100421"/>
    <lineage>
        <taxon>Viruses</taxon>
        <taxon>Duplodnaviria</taxon>
        <taxon>Heunggongvirae</taxon>
        <taxon>Uroviricota</taxon>
        <taxon>Caudoviricetes</taxon>
        <taxon>Peduoviridae</taxon>
        <taxon>Maltschvirus</taxon>
        <taxon>Maltschvirus maltsch</taxon>
    </lineage>
</organism>
<reference evidence="1" key="1">
    <citation type="submission" date="2020-04" db="EMBL/GenBank/DDBJ databases">
        <authorList>
            <person name="Chiriac C."/>
            <person name="Salcher M."/>
            <person name="Ghai R."/>
            <person name="Kavagutti S V."/>
        </authorList>
    </citation>
    <scope>NUCLEOTIDE SEQUENCE</scope>
</reference>
<name>A0A6J5LBT7_9CAUD</name>
<gene>
    <name evidence="1" type="ORF">UFOVP119_4</name>
</gene>
<evidence type="ECO:0000313" key="1">
    <source>
        <dbReference type="EMBL" id="CAB4130380.1"/>
    </source>
</evidence>
<proteinExistence type="predicted"/>